<reference evidence="1" key="2">
    <citation type="journal article" date="2015" name="Data Brief">
        <title>Shoot transcriptome of the giant reed, Arundo donax.</title>
        <authorList>
            <person name="Barrero R.A."/>
            <person name="Guerrero F.D."/>
            <person name="Moolhuijzen P."/>
            <person name="Goolsby J.A."/>
            <person name="Tidwell J."/>
            <person name="Bellgard S.E."/>
            <person name="Bellgard M.I."/>
        </authorList>
    </citation>
    <scope>NUCLEOTIDE SEQUENCE</scope>
    <source>
        <tissue evidence="1">Shoot tissue taken approximately 20 cm above the soil surface</tissue>
    </source>
</reference>
<organism evidence="1">
    <name type="scientific">Arundo donax</name>
    <name type="common">Giant reed</name>
    <name type="synonym">Donax arundinaceus</name>
    <dbReference type="NCBI Taxonomy" id="35708"/>
    <lineage>
        <taxon>Eukaryota</taxon>
        <taxon>Viridiplantae</taxon>
        <taxon>Streptophyta</taxon>
        <taxon>Embryophyta</taxon>
        <taxon>Tracheophyta</taxon>
        <taxon>Spermatophyta</taxon>
        <taxon>Magnoliopsida</taxon>
        <taxon>Liliopsida</taxon>
        <taxon>Poales</taxon>
        <taxon>Poaceae</taxon>
        <taxon>PACMAD clade</taxon>
        <taxon>Arundinoideae</taxon>
        <taxon>Arundineae</taxon>
        <taxon>Arundo</taxon>
    </lineage>
</organism>
<evidence type="ECO:0000313" key="1">
    <source>
        <dbReference type="EMBL" id="JAD27900.1"/>
    </source>
</evidence>
<sequence length="46" mass="4803">MVPDGSMRVCLDLCGGGQIHEGTLGSTRRRLASCEGAWSVSSPVPK</sequence>
<accession>A0A0A8YTJ2</accession>
<proteinExistence type="predicted"/>
<reference evidence="1" key="1">
    <citation type="submission" date="2014-09" db="EMBL/GenBank/DDBJ databases">
        <authorList>
            <person name="Magalhaes I.L.F."/>
            <person name="Oliveira U."/>
            <person name="Santos F.R."/>
            <person name="Vidigal T.H.D.A."/>
            <person name="Brescovit A.D."/>
            <person name="Santos A.J."/>
        </authorList>
    </citation>
    <scope>NUCLEOTIDE SEQUENCE</scope>
    <source>
        <tissue evidence="1">Shoot tissue taken approximately 20 cm above the soil surface</tissue>
    </source>
</reference>
<name>A0A0A8YTJ2_ARUDO</name>
<dbReference type="AlphaFoldDB" id="A0A0A8YTJ2"/>
<dbReference type="EMBL" id="GBRH01269995">
    <property type="protein sequence ID" value="JAD27900.1"/>
    <property type="molecule type" value="Transcribed_RNA"/>
</dbReference>
<protein>
    <submittedName>
        <fullName evidence="1">Uncharacterized protein</fullName>
    </submittedName>
</protein>